<organism evidence="2 3">
    <name type="scientific">Jiella pacifica</name>
    <dbReference type="NCBI Taxonomy" id="2696469"/>
    <lineage>
        <taxon>Bacteria</taxon>
        <taxon>Pseudomonadati</taxon>
        <taxon>Pseudomonadota</taxon>
        <taxon>Alphaproteobacteria</taxon>
        <taxon>Hyphomicrobiales</taxon>
        <taxon>Aurantimonadaceae</taxon>
        <taxon>Jiella</taxon>
    </lineage>
</organism>
<gene>
    <name evidence="2" type="ORF">GTK09_12375</name>
</gene>
<accession>A0A6N9T214</accession>
<dbReference type="RefSeq" id="WP_163463484.1">
    <property type="nucleotide sequence ID" value="NZ_JAAAMG010000009.1"/>
</dbReference>
<dbReference type="Proteomes" id="UP000469011">
    <property type="component" value="Unassembled WGS sequence"/>
</dbReference>
<reference evidence="2 3" key="1">
    <citation type="submission" date="2020-01" db="EMBL/GenBank/DDBJ databases">
        <title>Jiella pacifica sp. nov.</title>
        <authorList>
            <person name="Xue Z."/>
            <person name="Zhu S."/>
            <person name="Chen J."/>
            <person name="Yang J."/>
        </authorList>
    </citation>
    <scope>NUCLEOTIDE SEQUENCE [LARGE SCALE GENOMIC DNA]</scope>
    <source>
        <strain evidence="2 3">40Bstr34</strain>
    </source>
</reference>
<sequence>MSFLKKLFGGSGQTAATTPAEPKVTETREHAGFTIKATPIPEGGQFRLAALIEKEIGGAVKSHQMIRADMFSSKEDATQFALRKAEQVIDQQGETIFDN</sequence>
<evidence type="ECO:0000256" key="1">
    <source>
        <dbReference type="SAM" id="MobiDB-lite"/>
    </source>
</evidence>
<dbReference type="InterPro" id="IPR018772">
    <property type="entry name" value="Transcription_activator_HlyU"/>
</dbReference>
<name>A0A6N9T214_9HYPH</name>
<evidence type="ECO:0000313" key="2">
    <source>
        <dbReference type="EMBL" id="NDW05221.1"/>
    </source>
</evidence>
<evidence type="ECO:0000313" key="3">
    <source>
        <dbReference type="Proteomes" id="UP000469011"/>
    </source>
</evidence>
<dbReference type="AlphaFoldDB" id="A0A6N9T214"/>
<dbReference type="Pfam" id="PF10115">
    <property type="entry name" value="HlyU"/>
    <property type="match status" value="1"/>
</dbReference>
<keyword evidence="3" id="KW-1185">Reference proteome</keyword>
<protein>
    <recommendedName>
        <fullName evidence="4">Transcriptional activator HlyU</fullName>
    </recommendedName>
</protein>
<comment type="caution">
    <text evidence="2">The sequence shown here is derived from an EMBL/GenBank/DDBJ whole genome shotgun (WGS) entry which is preliminary data.</text>
</comment>
<dbReference type="EMBL" id="JAAAMG010000009">
    <property type="protein sequence ID" value="NDW05221.1"/>
    <property type="molecule type" value="Genomic_DNA"/>
</dbReference>
<feature type="region of interest" description="Disordered" evidence="1">
    <location>
        <begin position="1"/>
        <end position="29"/>
    </location>
</feature>
<proteinExistence type="predicted"/>
<evidence type="ECO:0008006" key="4">
    <source>
        <dbReference type="Google" id="ProtNLM"/>
    </source>
</evidence>